<accession>A0A0A8YH65</accession>
<reference evidence="1" key="1">
    <citation type="submission" date="2014-09" db="EMBL/GenBank/DDBJ databases">
        <authorList>
            <person name="Magalhaes I.L.F."/>
            <person name="Oliveira U."/>
            <person name="Santos F.R."/>
            <person name="Vidigal T.H.D.A."/>
            <person name="Brescovit A.D."/>
            <person name="Santos A.J."/>
        </authorList>
    </citation>
    <scope>NUCLEOTIDE SEQUENCE</scope>
    <source>
        <tissue evidence="1">Shoot tissue taken approximately 20 cm above the soil surface</tissue>
    </source>
</reference>
<name>A0A0A8YH65_ARUDO</name>
<dbReference type="EMBL" id="GBRH01273170">
    <property type="protein sequence ID" value="JAD24725.1"/>
    <property type="molecule type" value="Transcribed_RNA"/>
</dbReference>
<proteinExistence type="predicted"/>
<protein>
    <submittedName>
        <fullName evidence="1">Uncharacterized protein</fullName>
    </submittedName>
</protein>
<sequence>MSIFILKENSS</sequence>
<evidence type="ECO:0000313" key="1">
    <source>
        <dbReference type="EMBL" id="JAD24725.1"/>
    </source>
</evidence>
<reference evidence="1" key="2">
    <citation type="journal article" date="2015" name="Data Brief">
        <title>Shoot transcriptome of the giant reed, Arundo donax.</title>
        <authorList>
            <person name="Barrero R.A."/>
            <person name="Guerrero F.D."/>
            <person name="Moolhuijzen P."/>
            <person name="Goolsby J.A."/>
            <person name="Tidwell J."/>
            <person name="Bellgard S.E."/>
            <person name="Bellgard M.I."/>
        </authorList>
    </citation>
    <scope>NUCLEOTIDE SEQUENCE</scope>
    <source>
        <tissue evidence="1">Shoot tissue taken approximately 20 cm above the soil surface</tissue>
    </source>
</reference>
<organism evidence="1">
    <name type="scientific">Arundo donax</name>
    <name type="common">Giant reed</name>
    <name type="synonym">Donax arundinaceus</name>
    <dbReference type="NCBI Taxonomy" id="35708"/>
    <lineage>
        <taxon>Eukaryota</taxon>
        <taxon>Viridiplantae</taxon>
        <taxon>Streptophyta</taxon>
        <taxon>Embryophyta</taxon>
        <taxon>Tracheophyta</taxon>
        <taxon>Spermatophyta</taxon>
        <taxon>Magnoliopsida</taxon>
        <taxon>Liliopsida</taxon>
        <taxon>Poales</taxon>
        <taxon>Poaceae</taxon>
        <taxon>PACMAD clade</taxon>
        <taxon>Arundinoideae</taxon>
        <taxon>Arundineae</taxon>
        <taxon>Arundo</taxon>
    </lineage>
</organism>